<dbReference type="GO" id="GO:0016887">
    <property type="term" value="F:ATP hydrolysis activity"/>
    <property type="evidence" value="ECO:0007669"/>
    <property type="project" value="InterPro"/>
</dbReference>
<keyword evidence="5 13" id="KW-0479">Metal-binding</keyword>
<dbReference type="NCBIfam" id="TIGR01525">
    <property type="entry name" value="ATPase-IB_hvy"/>
    <property type="match status" value="1"/>
</dbReference>
<dbReference type="FunFam" id="2.70.150.10:FF:000002">
    <property type="entry name" value="Copper-transporting ATPase 1, putative"/>
    <property type="match status" value="1"/>
</dbReference>
<dbReference type="GO" id="GO:0008551">
    <property type="term" value="F:P-type cadmium transporter activity"/>
    <property type="evidence" value="ECO:0007669"/>
    <property type="project" value="UniProtKB-EC"/>
</dbReference>
<dbReference type="GO" id="GO:0046872">
    <property type="term" value="F:metal ion binding"/>
    <property type="evidence" value="ECO:0007669"/>
    <property type="project" value="UniProtKB-KW"/>
</dbReference>
<dbReference type="SFLD" id="SFLDG00002">
    <property type="entry name" value="C1.7:_P-type_atpase_like"/>
    <property type="match status" value="1"/>
</dbReference>
<keyword evidence="7 13" id="KW-0067">ATP-binding</keyword>
<dbReference type="PRINTS" id="PR00119">
    <property type="entry name" value="CATATPASE"/>
</dbReference>
<comment type="caution">
    <text evidence="16">The sequence shown here is derived from an EMBL/GenBank/DDBJ whole genome shotgun (WGS) entry which is preliminary data.</text>
</comment>
<dbReference type="InterPro" id="IPR023299">
    <property type="entry name" value="ATPase_P-typ_cyto_dom_N"/>
</dbReference>
<feature type="domain" description="HMA" evidence="15">
    <location>
        <begin position="2"/>
        <end position="67"/>
    </location>
</feature>
<feature type="compositionally biased region" description="Basic and acidic residues" evidence="14">
    <location>
        <begin position="97"/>
        <end position="113"/>
    </location>
</feature>
<evidence type="ECO:0000256" key="3">
    <source>
        <dbReference type="ARBA" id="ARBA00022539"/>
    </source>
</evidence>
<evidence type="ECO:0000256" key="13">
    <source>
        <dbReference type="RuleBase" id="RU362081"/>
    </source>
</evidence>
<dbReference type="CDD" id="cd00371">
    <property type="entry name" value="HMA"/>
    <property type="match status" value="1"/>
</dbReference>
<dbReference type="Gene3D" id="3.40.50.1000">
    <property type="entry name" value="HAD superfamily/HAD-like"/>
    <property type="match status" value="1"/>
</dbReference>
<dbReference type="GO" id="GO:0005524">
    <property type="term" value="F:ATP binding"/>
    <property type="evidence" value="ECO:0007669"/>
    <property type="project" value="UniProtKB-UniRule"/>
</dbReference>
<dbReference type="Pfam" id="PF00702">
    <property type="entry name" value="Hydrolase"/>
    <property type="match status" value="1"/>
</dbReference>
<dbReference type="InterPro" id="IPR008250">
    <property type="entry name" value="ATPase_P-typ_transduc_dom_A_sf"/>
</dbReference>
<evidence type="ECO:0000256" key="12">
    <source>
        <dbReference type="ARBA" id="ARBA00049338"/>
    </source>
</evidence>
<dbReference type="NCBIfam" id="TIGR01512">
    <property type="entry name" value="ATPase-IB2_Cd"/>
    <property type="match status" value="1"/>
</dbReference>
<dbReference type="InterPro" id="IPR018303">
    <property type="entry name" value="ATPase_P-typ_P_site"/>
</dbReference>
<dbReference type="Gene3D" id="2.70.150.10">
    <property type="entry name" value="Calcium-transporting ATPase, cytoplasmic transduction domain A"/>
    <property type="match status" value="1"/>
</dbReference>
<comment type="catalytic activity">
    <reaction evidence="12">
        <text>Cd(2+)(in) + ATP + H2O = Cd(2+)(out) + ADP + phosphate + H(+)</text>
        <dbReference type="Rhea" id="RHEA:12132"/>
        <dbReference type="ChEBI" id="CHEBI:15377"/>
        <dbReference type="ChEBI" id="CHEBI:15378"/>
        <dbReference type="ChEBI" id="CHEBI:30616"/>
        <dbReference type="ChEBI" id="CHEBI:43474"/>
        <dbReference type="ChEBI" id="CHEBI:48775"/>
        <dbReference type="ChEBI" id="CHEBI:456216"/>
        <dbReference type="EC" id="7.2.2.21"/>
    </reaction>
</comment>
<evidence type="ECO:0000256" key="8">
    <source>
        <dbReference type="ARBA" id="ARBA00022967"/>
    </source>
</evidence>
<keyword evidence="6 13" id="KW-0547">Nucleotide-binding</keyword>
<name>A0AB37C2T0_CLOPF</name>
<organism evidence="16 17">
    <name type="scientific">Clostridium perfringens</name>
    <dbReference type="NCBI Taxonomy" id="1502"/>
    <lineage>
        <taxon>Bacteria</taxon>
        <taxon>Bacillati</taxon>
        <taxon>Bacillota</taxon>
        <taxon>Clostridia</taxon>
        <taxon>Eubacteriales</taxon>
        <taxon>Clostridiaceae</taxon>
        <taxon>Clostridium</taxon>
    </lineage>
</organism>
<dbReference type="InterPro" id="IPR036412">
    <property type="entry name" value="HAD-like_sf"/>
</dbReference>
<dbReference type="Proteomes" id="UP000247117">
    <property type="component" value="Unassembled WGS sequence"/>
</dbReference>
<comment type="similarity">
    <text evidence="2 13">Belongs to the cation transport ATPase (P-type) (TC 3.A.3) family. Type IB subfamily.</text>
</comment>
<dbReference type="AlphaFoldDB" id="A0AB37C2T0"/>
<dbReference type="PROSITE" id="PS50846">
    <property type="entry name" value="HMA_2"/>
    <property type="match status" value="1"/>
</dbReference>
<dbReference type="PANTHER" id="PTHR48085:SF5">
    <property type="entry name" value="CADMIUM_ZINC-TRANSPORTING ATPASE HMA4-RELATED"/>
    <property type="match status" value="1"/>
</dbReference>
<evidence type="ECO:0000256" key="7">
    <source>
        <dbReference type="ARBA" id="ARBA00022840"/>
    </source>
</evidence>
<dbReference type="GO" id="GO:0005886">
    <property type="term" value="C:plasma membrane"/>
    <property type="evidence" value="ECO:0007669"/>
    <property type="project" value="UniProtKB-SubCell"/>
</dbReference>
<dbReference type="InterPro" id="IPR023298">
    <property type="entry name" value="ATPase_P-typ_TM_dom_sf"/>
</dbReference>
<protein>
    <recommendedName>
        <fullName evidence="11">Cd(2+)-exporting ATPase</fullName>
        <ecNumber evidence="11">7.2.2.21</ecNumber>
    </recommendedName>
</protein>
<dbReference type="SFLD" id="SFLDS00003">
    <property type="entry name" value="Haloacid_Dehalogenase"/>
    <property type="match status" value="1"/>
</dbReference>
<dbReference type="InterPro" id="IPR027256">
    <property type="entry name" value="P-typ_ATPase_IB"/>
</dbReference>
<evidence type="ECO:0000256" key="1">
    <source>
        <dbReference type="ARBA" id="ARBA00004651"/>
    </source>
</evidence>
<evidence type="ECO:0000256" key="5">
    <source>
        <dbReference type="ARBA" id="ARBA00022723"/>
    </source>
</evidence>
<gene>
    <name evidence="16" type="primary">cadA</name>
    <name evidence="16" type="ORF">CYK91_12835</name>
</gene>
<dbReference type="SUPFAM" id="SSF81653">
    <property type="entry name" value="Calcium ATPase, transduction domain A"/>
    <property type="match status" value="1"/>
</dbReference>
<dbReference type="Pfam" id="PF00403">
    <property type="entry name" value="HMA"/>
    <property type="match status" value="1"/>
</dbReference>
<dbReference type="Pfam" id="PF00122">
    <property type="entry name" value="E1-E2_ATPase"/>
    <property type="match status" value="1"/>
</dbReference>
<dbReference type="EMBL" id="PJTB01000005">
    <property type="protein sequence ID" value="PWX37436.1"/>
    <property type="molecule type" value="Genomic_DNA"/>
</dbReference>
<feature type="transmembrane region" description="Helical" evidence="13">
    <location>
        <begin position="688"/>
        <end position="710"/>
    </location>
</feature>
<evidence type="ECO:0000256" key="9">
    <source>
        <dbReference type="ARBA" id="ARBA00022989"/>
    </source>
</evidence>
<keyword evidence="13" id="KW-1003">Cell membrane</keyword>
<keyword evidence="10 13" id="KW-0472">Membrane</keyword>
<evidence type="ECO:0000256" key="10">
    <source>
        <dbReference type="ARBA" id="ARBA00023136"/>
    </source>
</evidence>
<evidence type="ECO:0000256" key="2">
    <source>
        <dbReference type="ARBA" id="ARBA00006024"/>
    </source>
</evidence>
<dbReference type="InterPro" id="IPR023214">
    <property type="entry name" value="HAD_sf"/>
</dbReference>
<evidence type="ECO:0000256" key="4">
    <source>
        <dbReference type="ARBA" id="ARBA00022692"/>
    </source>
</evidence>
<dbReference type="SFLD" id="SFLDF00027">
    <property type="entry name" value="p-type_atpase"/>
    <property type="match status" value="1"/>
</dbReference>
<dbReference type="InterPro" id="IPR001757">
    <property type="entry name" value="P_typ_ATPase"/>
</dbReference>
<feature type="region of interest" description="Disordered" evidence="14">
    <location>
        <begin position="97"/>
        <end position="123"/>
    </location>
</feature>
<feature type="transmembrane region" description="Helical" evidence="13">
    <location>
        <begin position="154"/>
        <end position="170"/>
    </location>
</feature>
<proteinExistence type="inferred from homology"/>
<feature type="transmembrane region" description="Helical" evidence="13">
    <location>
        <begin position="130"/>
        <end position="148"/>
    </location>
</feature>
<dbReference type="InterPro" id="IPR051014">
    <property type="entry name" value="Cation_Transport_ATPase_IB"/>
</dbReference>
<evidence type="ECO:0000313" key="17">
    <source>
        <dbReference type="Proteomes" id="UP000247117"/>
    </source>
</evidence>
<dbReference type="NCBIfam" id="TIGR01494">
    <property type="entry name" value="ATPase_P-type"/>
    <property type="match status" value="1"/>
</dbReference>
<evidence type="ECO:0000256" key="6">
    <source>
        <dbReference type="ARBA" id="ARBA00022741"/>
    </source>
</evidence>
<keyword evidence="8" id="KW-1278">Translocase</keyword>
<dbReference type="SUPFAM" id="SSF56784">
    <property type="entry name" value="HAD-like"/>
    <property type="match status" value="1"/>
</dbReference>
<evidence type="ECO:0000259" key="15">
    <source>
        <dbReference type="PROSITE" id="PS50846"/>
    </source>
</evidence>
<dbReference type="InterPro" id="IPR036163">
    <property type="entry name" value="HMA_dom_sf"/>
</dbReference>
<feature type="transmembrane region" description="Helical" evidence="13">
    <location>
        <begin position="387"/>
        <end position="414"/>
    </location>
</feature>
<dbReference type="RefSeq" id="WP_110077508.1">
    <property type="nucleotide sequence ID" value="NZ_CATNWJ010000011.1"/>
</dbReference>
<dbReference type="InterPro" id="IPR006121">
    <property type="entry name" value="HMA_dom"/>
</dbReference>
<dbReference type="SUPFAM" id="SSF55008">
    <property type="entry name" value="HMA, heavy metal-associated domain"/>
    <property type="match status" value="1"/>
</dbReference>
<dbReference type="PRINTS" id="PR00941">
    <property type="entry name" value="CDATPASE"/>
</dbReference>
<keyword evidence="4 13" id="KW-0812">Transmembrane</keyword>
<feature type="transmembrane region" description="Helical" evidence="13">
    <location>
        <begin position="716"/>
        <end position="735"/>
    </location>
</feature>
<dbReference type="CDD" id="cd07548">
    <property type="entry name" value="P-type_ATPase-Cd_Zn_Co_like"/>
    <property type="match status" value="1"/>
</dbReference>
<evidence type="ECO:0000313" key="16">
    <source>
        <dbReference type="EMBL" id="PWX37436.1"/>
    </source>
</evidence>
<accession>A0AB37C2T0</accession>
<dbReference type="SUPFAM" id="SSF81665">
    <property type="entry name" value="Calcium ATPase, transmembrane domain M"/>
    <property type="match status" value="1"/>
</dbReference>
<comment type="subcellular location">
    <subcellularLocation>
        <location evidence="1">Cell membrane</location>
        <topology evidence="1">Multi-pass membrane protein</topology>
    </subcellularLocation>
</comment>
<keyword evidence="9 13" id="KW-1133">Transmembrane helix</keyword>
<dbReference type="PROSITE" id="PS00154">
    <property type="entry name" value="ATPASE_E1_E2"/>
    <property type="match status" value="1"/>
</dbReference>
<dbReference type="InterPro" id="IPR044492">
    <property type="entry name" value="P_typ_ATPase_HD_dom"/>
</dbReference>
<dbReference type="Gene3D" id="3.30.70.100">
    <property type="match status" value="1"/>
</dbReference>
<dbReference type="EC" id="7.2.2.21" evidence="11"/>
<reference evidence="16 17" key="1">
    <citation type="journal article" date="2018" name="BMC Genomics">
        <title>Whole genome analysis reveals the diversity and evolutionary relationships between necrotic enteritis-causing strains of Clostridium perfringens.</title>
        <authorList>
            <person name="Lacey J.A."/>
            <person name="Allnutt T.R."/>
            <person name="Vezina B."/>
            <person name="Van T.T.H."/>
            <person name="Stent T."/>
            <person name="Han X."/>
            <person name="Rood J.I."/>
            <person name="Wade B."/>
            <person name="Keyburn A.L."/>
            <person name="Seeman T."/>
            <person name="Chen H."/>
            <person name="Haring V."/>
            <person name="Johanesen P.A."/>
            <person name="Lyras D."/>
            <person name="Moore R.J."/>
        </authorList>
    </citation>
    <scope>NUCLEOTIDE SEQUENCE [LARGE SCALE GENOMIC DNA]</scope>
    <source>
        <strain evidence="16 17">EUR-NE15</strain>
    </source>
</reference>
<dbReference type="InterPro" id="IPR059000">
    <property type="entry name" value="ATPase_P-type_domA"/>
</dbReference>
<sequence>MKDIKLYLDGLNCANCAGKIEDKVNKLTDVDEAVLNFSTKLLLITPKEGVSEEELEEKVEKIVLDLEPDVKVLKDKNKIKSSVNTCNDGCCGEGESHKHNNVESHSHSHEHGHSHSHSHGGNSGIEKKELFRLGIALTLFIIGMIVNLDKMYEFIIFGVAYIIAGGKVLLRAFKNILRGQVFDENFLMAIATIGAFAIGEFPEGVAVMLFYEVGEMFQDYAVNKSRKSISDLMNIRPDFANLIDLNGEEKRVSPESVNVGSIIVVRAGEKVPLDGVVLSGEATLDVSALTGESLPKEVEAKDDVLAGSINKSGLLKIKVTKSFGESTVSKILDLVENAGNKKSPTEKFITKFARYYTPVVVFSALALAIIPPLVISGESFSPWISRALIFLVVSCPCALVVSIPLGYFAGIGLASKNGILIKGSNYLEALNNVESIVFDKTGTLTKGTFKVRKSESTSKLTNEELLKLGAYAEYYSNHPIAKSIVSEFNEEINKGLISNYEEISGKGIKVDIDGETFLAGNSKLMDMFNIKITPIHEIGTVVYLANEKSELGYIVISDEIKEDSKEAISGLKEIGVKQTIMLTGDNEKVGDSVAKELGLDKAYCSLLPQNKVEKLEQIFEDKSKGKKVAFVGDGINDAPVLARADIGIAMGGVGSDAAIEAADVVIMDDKPSKIIKAIKIAKKTNKIVWQNIIFALGVKIIILIFGALGMANMWEAVFGDVGVTLIAVINSSRILKNKNL</sequence>
<dbReference type="Gene3D" id="3.40.1110.10">
    <property type="entry name" value="Calcium-transporting ATPase, cytoplasmic domain N"/>
    <property type="match status" value="1"/>
</dbReference>
<keyword evidence="3" id="KW-0104">Cadmium</keyword>
<feature type="transmembrane region" description="Helical" evidence="13">
    <location>
        <begin position="355"/>
        <end position="375"/>
    </location>
</feature>
<dbReference type="PANTHER" id="PTHR48085">
    <property type="entry name" value="CADMIUM/ZINC-TRANSPORTING ATPASE HMA2-RELATED"/>
    <property type="match status" value="1"/>
</dbReference>
<evidence type="ECO:0000256" key="14">
    <source>
        <dbReference type="SAM" id="MobiDB-lite"/>
    </source>
</evidence>
<evidence type="ECO:0000256" key="11">
    <source>
        <dbReference type="ARBA" id="ARBA00039103"/>
    </source>
</evidence>